<organism evidence="1">
    <name type="scientific">marine sediment metagenome</name>
    <dbReference type="NCBI Taxonomy" id="412755"/>
    <lineage>
        <taxon>unclassified sequences</taxon>
        <taxon>metagenomes</taxon>
        <taxon>ecological metagenomes</taxon>
    </lineage>
</organism>
<evidence type="ECO:0000313" key="1">
    <source>
        <dbReference type="EMBL" id="GAF84356.1"/>
    </source>
</evidence>
<dbReference type="AlphaFoldDB" id="X0TAK2"/>
<name>X0TAK2_9ZZZZ</name>
<sequence length="278" mass="31336">MPSQSEHPGKVATHVILCVMVTCLAAFGCAHEKPLQLQCMERFGIDSYRIGCWLWGDHRPGGGGYRDEDFVKLRKAGFNTFIGGAGDFPLIRRHGLKIMFGVWKAHLPQLIAAHEEYGANPDVLGYHLNDNCDLHDYTVECARWLEKNAPDKLAWMSSNPNPVAQSRVPMPALSSQIYPFAQRQGASQEQLRIWFCNSCDRERTHCNRYNMAMWPVIGCYAHSETPSQYRFQVNAAAAYGAQAVWLFAYNRYFRAVLNRAAGPANHYLTDVAGRHVLG</sequence>
<proteinExistence type="predicted"/>
<evidence type="ECO:0008006" key="2">
    <source>
        <dbReference type="Google" id="ProtNLM"/>
    </source>
</evidence>
<dbReference type="SUPFAM" id="SSF51445">
    <property type="entry name" value="(Trans)glycosidases"/>
    <property type="match status" value="1"/>
</dbReference>
<gene>
    <name evidence="1" type="ORF">S01H1_04435</name>
</gene>
<accession>X0TAK2</accession>
<protein>
    <recommendedName>
        <fullName evidence="2">Glycoside hydrolase family 42 N-terminal domain-containing protein</fullName>
    </recommendedName>
</protein>
<reference evidence="1" key="1">
    <citation type="journal article" date="2014" name="Front. Microbiol.">
        <title>High frequency of phylogenetically diverse reductive dehalogenase-homologous genes in deep subseafloor sedimentary metagenomes.</title>
        <authorList>
            <person name="Kawai M."/>
            <person name="Futagami T."/>
            <person name="Toyoda A."/>
            <person name="Takaki Y."/>
            <person name="Nishi S."/>
            <person name="Hori S."/>
            <person name="Arai W."/>
            <person name="Tsubouchi T."/>
            <person name="Morono Y."/>
            <person name="Uchiyama I."/>
            <person name="Ito T."/>
            <person name="Fujiyama A."/>
            <person name="Inagaki F."/>
            <person name="Takami H."/>
        </authorList>
    </citation>
    <scope>NUCLEOTIDE SEQUENCE</scope>
    <source>
        <strain evidence="1">Expedition CK06-06</strain>
    </source>
</reference>
<feature type="non-terminal residue" evidence="1">
    <location>
        <position position="278"/>
    </location>
</feature>
<comment type="caution">
    <text evidence="1">The sequence shown here is derived from an EMBL/GenBank/DDBJ whole genome shotgun (WGS) entry which is preliminary data.</text>
</comment>
<dbReference type="EMBL" id="BARS01002340">
    <property type="protein sequence ID" value="GAF84356.1"/>
    <property type="molecule type" value="Genomic_DNA"/>
</dbReference>
<dbReference type="InterPro" id="IPR017853">
    <property type="entry name" value="GH"/>
</dbReference>